<sequence>MSSTFRNPSFNSSSGASSHFDSTDDMETTKLKNYARDLIKSRIFLGRYVERRLINQGIGYRDIVLLSAAEVELKKDLYDILHKFSNVSPNLKSIGIIDAEVLGVNSSGLCIWTEIENQPFGPFWFQIKGLKFRSDEIMVSVKCVRHISEAYLEIEPILVGAPKKSKESLVATLDSSAETLGDTYNDIVAILKDALSIRNVKEFVTFIFALVIAVFTGTTTFVNFLGNFVLALIREISFLVKNSTPMFLGLLDFFSKIVGGFYILLAMFFKPNNPPPHNRNIRYYDQRHPQVTSYDDKQFD</sequence>
<feature type="compositionally biased region" description="Low complexity" evidence="1">
    <location>
        <begin position="9"/>
        <end position="20"/>
    </location>
</feature>
<gene>
    <name evidence="3" type="ORF">DIATSA_LOCUS5548</name>
</gene>
<keyword evidence="2" id="KW-0812">Transmembrane</keyword>
<name>A0A9N9R1Q5_9NEOP</name>
<accession>A0A9N9R1Q5</accession>
<keyword evidence="2" id="KW-0472">Membrane</keyword>
<evidence type="ECO:0000313" key="3">
    <source>
        <dbReference type="EMBL" id="CAG9787685.1"/>
    </source>
</evidence>
<feature type="transmembrane region" description="Helical" evidence="2">
    <location>
        <begin position="246"/>
        <end position="269"/>
    </location>
</feature>
<feature type="region of interest" description="Disordered" evidence="1">
    <location>
        <begin position="1"/>
        <end position="23"/>
    </location>
</feature>
<feature type="transmembrane region" description="Helical" evidence="2">
    <location>
        <begin position="203"/>
        <end position="226"/>
    </location>
</feature>
<evidence type="ECO:0000256" key="1">
    <source>
        <dbReference type="SAM" id="MobiDB-lite"/>
    </source>
</evidence>
<reference evidence="3" key="2">
    <citation type="submission" date="2022-10" db="EMBL/GenBank/DDBJ databases">
        <authorList>
            <consortium name="ENA_rothamsted_submissions"/>
            <consortium name="culmorum"/>
            <person name="King R."/>
        </authorList>
    </citation>
    <scope>NUCLEOTIDE SEQUENCE</scope>
</reference>
<proteinExistence type="predicted"/>
<keyword evidence="4" id="KW-1185">Reference proteome</keyword>
<protein>
    <submittedName>
        <fullName evidence="3">Uncharacterized protein</fullName>
    </submittedName>
</protein>
<dbReference type="AlphaFoldDB" id="A0A9N9R1Q5"/>
<dbReference type="OrthoDB" id="6362496at2759"/>
<evidence type="ECO:0000256" key="2">
    <source>
        <dbReference type="SAM" id="Phobius"/>
    </source>
</evidence>
<reference evidence="3" key="1">
    <citation type="submission" date="2021-12" db="EMBL/GenBank/DDBJ databases">
        <authorList>
            <person name="King R."/>
        </authorList>
    </citation>
    <scope>NUCLEOTIDE SEQUENCE</scope>
</reference>
<organism evidence="3 4">
    <name type="scientific">Diatraea saccharalis</name>
    <name type="common">sugarcane borer</name>
    <dbReference type="NCBI Taxonomy" id="40085"/>
    <lineage>
        <taxon>Eukaryota</taxon>
        <taxon>Metazoa</taxon>
        <taxon>Ecdysozoa</taxon>
        <taxon>Arthropoda</taxon>
        <taxon>Hexapoda</taxon>
        <taxon>Insecta</taxon>
        <taxon>Pterygota</taxon>
        <taxon>Neoptera</taxon>
        <taxon>Endopterygota</taxon>
        <taxon>Lepidoptera</taxon>
        <taxon>Glossata</taxon>
        <taxon>Ditrysia</taxon>
        <taxon>Pyraloidea</taxon>
        <taxon>Crambidae</taxon>
        <taxon>Crambinae</taxon>
        <taxon>Diatraea</taxon>
    </lineage>
</organism>
<keyword evidence="2" id="KW-1133">Transmembrane helix</keyword>
<dbReference type="Proteomes" id="UP001153714">
    <property type="component" value="Chromosome 18"/>
</dbReference>
<evidence type="ECO:0000313" key="4">
    <source>
        <dbReference type="Proteomes" id="UP001153714"/>
    </source>
</evidence>
<dbReference type="EMBL" id="OU893349">
    <property type="protein sequence ID" value="CAG9787685.1"/>
    <property type="molecule type" value="Genomic_DNA"/>
</dbReference>